<accession>A0A978W0W0</accession>
<gene>
    <name evidence="5" type="ORF">FEM48_Zijuj01G0110000</name>
</gene>
<evidence type="ECO:0000256" key="3">
    <source>
        <dbReference type="ARBA" id="ARBA00023004"/>
    </source>
</evidence>
<comment type="caution">
    <text evidence="5">The sequence shown here is derived from an EMBL/GenBank/DDBJ whole genome shotgun (WGS) entry which is preliminary data.</text>
</comment>
<evidence type="ECO:0000256" key="4">
    <source>
        <dbReference type="SAM" id="Phobius"/>
    </source>
</evidence>
<dbReference type="EMBL" id="JAEACU010000001">
    <property type="protein sequence ID" value="KAH7545594.1"/>
    <property type="molecule type" value="Genomic_DNA"/>
</dbReference>
<dbReference type="GO" id="GO:0005506">
    <property type="term" value="F:iron ion binding"/>
    <property type="evidence" value="ECO:0007669"/>
    <property type="project" value="InterPro"/>
</dbReference>
<evidence type="ECO:0000256" key="2">
    <source>
        <dbReference type="ARBA" id="ARBA00022723"/>
    </source>
</evidence>
<dbReference type="Pfam" id="PF00067">
    <property type="entry name" value="p450"/>
    <property type="match status" value="1"/>
</dbReference>
<dbReference type="PANTHER" id="PTHR24286">
    <property type="entry name" value="CYTOCHROME P450 26"/>
    <property type="match status" value="1"/>
</dbReference>
<dbReference type="SUPFAM" id="SSF48264">
    <property type="entry name" value="Cytochrome P450"/>
    <property type="match status" value="1"/>
</dbReference>
<organism evidence="5 6">
    <name type="scientific">Ziziphus jujuba var. spinosa</name>
    <dbReference type="NCBI Taxonomy" id="714518"/>
    <lineage>
        <taxon>Eukaryota</taxon>
        <taxon>Viridiplantae</taxon>
        <taxon>Streptophyta</taxon>
        <taxon>Embryophyta</taxon>
        <taxon>Tracheophyta</taxon>
        <taxon>Spermatophyta</taxon>
        <taxon>Magnoliopsida</taxon>
        <taxon>eudicotyledons</taxon>
        <taxon>Gunneridae</taxon>
        <taxon>Pentapetalae</taxon>
        <taxon>rosids</taxon>
        <taxon>fabids</taxon>
        <taxon>Rosales</taxon>
        <taxon>Rhamnaceae</taxon>
        <taxon>Paliureae</taxon>
        <taxon>Ziziphus</taxon>
    </lineage>
</organism>
<evidence type="ECO:0000256" key="1">
    <source>
        <dbReference type="ARBA" id="ARBA00010617"/>
    </source>
</evidence>
<dbReference type="Proteomes" id="UP000813462">
    <property type="component" value="Unassembled WGS sequence"/>
</dbReference>
<protein>
    <submittedName>
        <fullName evidence="5">Uncharacterized protein</fullName>
    </submittedName>
</protein>
<evidence type="ECO:0000313" key="6">
    <source>
        <dbReference type="Proteomes" id="UP000813462"/>
    </source>
</evidence>
<reference evidence="5" key="1">
    <citation type="journal article" date="2021" name="Front. Plant Sci.">
        <title>Chromosome-Scale Genome Assembly for Chinese Sour Jujube and Insights Into Its Genome Evolution and Domestication Signature.</title>
        <authorList>
            <person name="Shen L.-Y."/>
            <person name="Luo H."/>
            <person name="Wang X.-L."/>
            <person name="Wang X.-M."/>
            <person name="Qiu X.-J."/>
            <person name="Liu H."/>
            <person name="Zhou S.-S."/>
            <person name="Jia K.-H."/>
            <person name="Nie S."/>
            <person name="Bao Y.-T."/>
            <person name="Zhang R.-G."/>
            <person name="Yun Q.-Z."/>
            <person name="Chai Y.-H."/>
            <person name="Lu J.-Y."/>
            <person name="Li Y."/>
            <person name="Zhao S.-W."/>
            <person name="Mao J.-F."/>
            <person name="Jia S.-G."/>
            <person name="Mao Y.-M."/>
        </authorList>
    </citation>
    <scope>NUCLEOTIDE SEQUENCE</scope>
    <source>
        <strain evidence="5">AT0</strain>
        <tissue evidence="5">Leaf</tissue>
    </source>
</reference>
<keyword evidence="3" id="KW-0408">Iron</keyword>
<dbReference type="InterPro" id="IPR001128">
    <property type="entry name" value="Cyt_P450"/>
</dbReference>
<dbReference type="PANTHER" id="PTHR24286:SF88">
    <property type="entry name" value="BETA-AMYRIN 28-OXIDASE-LIKE"/>
    <property type="match status" value="1"/>
</dbReference>
<evidence type="ECO:0000313" key="5">
    <source>
        <dbReference type="EMBL" id="KAH7545594.1"/>
    </source>
</evidence>
<dbReference type="GO" id="GO:0004497">
    <property type="term" value="F:monooxygenase activity"/>
    <property type="evidence" value="ECO:0007669"/>
    <property type="project" value="InterPro"/>
</dbReference>
<dbReference type="InterPro" id="IPR036396">
    <property type="entry name" value="Cyt_P450_sf"/>
</dbReference>
<dbReference type="AlphaFoldDB" id="A0A978W0W0"/>
<dbReference type="GO" id="GO:0016705">
    <property type="term" value="F:oxidoreductase activity, acting on paired donors, with incorporation or reduction of molecular oxygen"/>
    <property type="evidence" value="ECO:0007669"/>
    <property type="project" value="InterPro"/>
</dbReference>
<dbReference type="GO" id="GO:0016125">
    <property type="term" value="P:sterol metabolic process"/>
    <property type="evidence" value="ECO:0007669"/>
    <property type="project" value="TreeGrafter"/>
</dbReference>
<keyword evidence="4" id="KW-0812">Transmembrane</keyword>
<keyword evidence="4" id="KW-1133">Transmembrane helix</keyword>
<proteinExistence type="inferred from homology"/>
<comment type="similarity">
    <text evidence="1">Belongs to the cytochrome P450 family.</text>
</comment>
<name>A0A978W0W0_ZIZJJ</name>
<dbReference type="Gene3D" id="1.10.630.10">
    <property type="entry name" value="Cytochrome P450"/>
    <property type="match status" value="1"/>
</dbReference>
<dbReference type="GO" id="GO:0020037">
    <property type="term" value="F:heme binding"/>
    <property type="evidence" value="ECO:0007669"/>
    <property type="project" value="InterPro"/>
</dbReference>
<sequence length="457" mass="52297">MPPSDVRFRQLIMIRIWTGLDGQNHTEAYSSERKKEIVVVALLSSGVAFILALLVIWILRRVRKSKLKLCLEKELSRNIGDQKSRARPSTEEMFITTAAPSDDEVRFRHSDHSSMNAESMTAPFARESDVFLDASIRHSASGFLRPEARYIWKFDTFTKNYLRSYLDGKQEAEIDSLANKFTVTLACNYFIGVEDSERAEKLVAKLDDLAMAIHSMDSNFPGTIFYRESEGAAKLHKALEMIIEEKRVKMSNGVVMEDFLSQLLIAGRNQSGPKYRPPEKIVDTMMGLLTTRYCAAASVITFMVKYIGERQDIYQKILSEQSEIMSKREDGDSSLSWEHIYKMKYTYAVTCETMRRVAPLQGTFREAIADISFAGFTIPKGCKVHSHYFKDFDGVLMVMQIYWAFNMTNKNPDYFPDPERFDPPRFRREVLVLIEKISCSVMTPTPAQGLPVLLHPL</sequence>
<keyword evidence="4" id="KW-0472">Membrane</keyword>
<keyword evidence="2" id="KW-0479">Metal-binding</keyword>
<feature type="transmembrane region" description="Helical" evidence="4">
    <location>
        <begin position="37"/>
        <end position="59"/>
    </location>
</feature>